<dbReference type="Proteomes" id="UP000229812">
    <property type="component" value="Segment"/>
</dbReference>
<evidence type="ECO:0000313" key="2">
    <source>
        <dbReference type="Proteomes" id="UP000229812"/>
    </source>
</evidence>
<gene>
    <name evidence="1" type="ORF">Lull_052</name>
</gene>
<keyword evidence="2" id="KW-1185">Reference proteome</keyword>
<organism evidence="1 2">
    <name type="scientific">Caulobacter phage Lullwater</name>
    <dbReference type="NCBI Taxonomy" id="2024607"/>
    <lineage>
        <taxon>Viruses</taxon>
        <taxon>Duplodnaviria</taxon>
        <taxon>Heunggongvirae</taxon>
        <taxon>Uroviricota</taxon>
        <taxon>Caudoviricetes</taxon>
        <taxon>Autographivirales</taxon>
        <taxon>Autonotataviridae</taxon>
        <taxon>Lullwatervirus</taxon>
        <taxon>Lullwatervirus lullwater</taxon>
    </lineage>
</organism>
<protein>
    <submittedName>
        <fullName evidence="1">O-spanin</fullName>
    </submittedName>
</protein>
<dbReference type="InterPro" id="IPR058979">
    <property type="entry name" value="LysC-like"/>
</dbReference>
<sequence>MQDCAETNVPLRVNSDLANKAIVLKQDLARCNADKAALREWKREVKAKK</sequence>
<evidence type="ECO:0000313" key="1">
    <source>
        <dbReference type="EMBL" id="ATI16359.1"/>
    </source>
</evidence>
<proteinExistence type="predicted"/>
<dbReference type="EMBL" id="MF621978">
    <property type="protein sequence ID" value="ATI16359.1"/>
    <property type="molecule type" value="Genomic_DNA"/>
</dbReference>
<dbReference type="Pfam" id="PF23793">
    <property type="entry name" value="LysC"/>
    <property type="match status" value="1"/>
</dbReference>
<reference evidence="2" key="1">
    <citation type="submission" date="2017-08" db="EMBL/GenBank/DDBJ databases">
        <title>A subgroup of T7-like phages that infect Caulobacter.</title>
        <authorList>
            <person name="Nguyen D."/>
            <person name="Ely B."/>
        </authorList>
    </citation>
    <scope>NUCLEOTIDE SEQUENCE [LARGE SCALE GENOMIC DNA]</scope>
</reference>
<name>A0A291LC49_9CAUD</name>
<accession>A0A291LC49</accession>